<organism evidence="2 3">
    <name type="scientific">Acanthoscelides obtectus</name>
    <name type="common">Bean weevil</name>
    <name type="synonym">Bruchus obtectus</name>
    <dbReference type="NCBI Taxonomy" id="200917"/>
    <lineage>
        <taxon>Eukaryota</taxon>
        <taxon>Metazoa</taxon>
        <taxon>Ecdysozoa</taxon>
        <taxon>Arthropoda</taxon>
        <taxon>Hexapoda</taxon>
        <taxon>Insecta</taxon>
        <taxon>Pterygota</taxon>
        <taxon>Neoptera</taxon>
        <taxon>Endopterygota</taxon>
        <taxon>Coleoptera</taxon>
        <taxon>Polyphaga</taxon>
        <taxon>Cucujiformia</taxon>
        <taxon>Chrysomeloidea</taxon>
        <taxon>Chrysomelidae</taxon>
        <taxon>Bruchinae</taxon>
        <taxon>Bruchini</taxon>
        <taxon>Acanthoscelides</taxon>
    </lineage>
</organism>
<evidence type="ECO:0000313" key="3">
    <source>
        <dbReference type="Proteomes" id="UP001152888"/>
    </source>
</evidence>
<accession>A0A9P0P7Z1</accession>
<feature type="compositionally biased region" description="Basic residues" evidence="1">
    <location>
        <begin position="21"/>
        <end position="35"/>
    </location>
</feature>
<dbReference type="Proteomes" id="UP001152888">
    <property type="component" value="Unassembled WGS sequence"/>
</dbReference>
<dbReference type="EMBL" id="CAKOFQ010006758">
    <property type="protein sequence ID" value="CAH1968978.1"/>
    <property type="molecule type" value="Genomic_DNA"/>
</dbReference>
<proteinExistence type="predicted"/>
<evidence type="ECO:0000313" key="2">
    <source>
        <dbReference type="EMBL" id="CAH1968978.1"/>
    </source>
</evidence>
<feature type="compositionally biased region" description="Polar residues" evidence="1">
    <location>
        <begin position="10"/>
        <end position="20"/>
    </location>
</feature>
<feature type="region of interest" description="Disordered" evidence="1">
    <location>
        <begin position="1"/>
        <end position="36"/>
    </location>
</feature>
<evidence type="ECO:0000256" key="1">
    <source>
        <dbReference type="SAM" id="MobiDB-lite"/>
    </source>
</evidence>
<gene>
    <name evidence="2" type="ORF">ACAOBT_LOCUS8163</name>
</gene>
<name>A0A9P0P7Z1_ACAOB</name>
<sequence>MTRNDKLKANSDSNCEQTRQMTKKCKPKGTKPTKVHKIDTKIKRKKHGSQNTPLPVKIPFRNRKNMPSGCCAEENYYTALTVYLISNQGKKKIHFCIYRNEIFN</sequence>
<dbReference type="InterPro" id="IPR038130">
    <property type="entry name" value="PTN/MK_C_dom_sf"/>
</dbReference>
<comment type="caution">
    <text evidence="2">The sequence shown here is derived from an EMBL/GenBank/DDBJ whole genome shotgun (WGS) entry which is preliminary data.</text>
</comment>
<dbReference type="OrthoDB" id="8818336at2759"/>
<reference evidence="2" key="1">
    <citation type="submission" date="2022-03" db="EMBL/GenBank/DDBJ databases">
        <authorList>
            <person name="Sayadi A."/>
        </authorList>
    </citation>
    <scope>NUCLEOTIDE SEQUENCE</scope>
</reference>
<dbReference type="Gene3D" id="2.30.90.10">
    <property type="entry name" value="Heparin-binding Growth Factor, Midkine, Chain A- C-terminal Domain"/>
    <property type="match status" value="1"/>
</dbReference>
<protein>
    <submittedName>
        <fullName evidence="2">Uncharacterized protein</fullName>
    </submittedName>
</protein>
<dbReference type="AlphaFoldDB" id="A0A9P0P7Z1"/>
<keyword evidence="3" id="KW-1185">Reference proteome</keyword>